<evidence type="ECO:0000256" key="7">
    <source>
        <dbReference type="ARBA" id="ARBA00022723"/>
    </source>
</evidence>
<evidence type="ECO:0000256" key="15">
    <source>
        <dbReference type="ARBA" id="ARBA00048247"/>
    </source>
</evidence>
<accession>A2CAW9</accession>
<dbReference type="InterPro" id="IPR038009">
    <property type="entry name" value="GlmU_C_LbH"/>
</dbReference>
<feature type="binding site" evidence="18">
    <location>
        <position position="97"/>
    </location>
    <ligand>
        <name>UDP-N-acetyl-alpha-D-glucosamine</name>
        <dbReference type="ChEBI" id="CHEBI:57705"/>
    </ligand>
</feature>
<dbReference type="NCBIfam" id="NF010940">
    <property type="entry name" value="PRK14360.1"/>
    <property type="match status" value="1"/>
</dbReference>
<dbReference type="GO" id="GO:0003977">
    <property type="term" value="F:UDP-N-acetylglucosamine diphosphorylase activity"/>
    <property type="evidence" value="ECO:0007669"/>
    <property type="project" value="UniProtKB-UniRule"/>
</dbReference>
<dbReference type="InterPro" id="IPR005882">
    <property type="entry name" value="Bifunctional_GlmU"/>
</dbReference>
<comment type="pathway">
    <text evidence="18">Bacterial outer membrane biogenesis; LPS lipid A biosynthesis.</text>
</comment>
<feature type="binding site" evidence="18">
    <location>
        <position position="194"/>
    </location>
    <ligand>
        <name>UDP-N-acetyl-alpha-D-glucosamine</name>
        <dbReference type="ChEBI" id="CHEBI:57705"/>
    </ligand>
</feature>
<sequence length="470" mass="50543">MEKTVVPEPNGRMPVDSGRFAIRSMLAVAILAAGKGTRMKSCLPKVLQPLAGSTLVERVLTSCSGLQPQRCLLIVGHQAQEVQQQLTDWQGLEFVVQQPQNGTGHAVQQVLPVLEGFDGELLVLNGDVPLLRPSTIEHLVNEHRSSGADVTLLTARLADPTGYGRVFSDQQGRVNSIVEHRDCSDEQRHNNLTNAGIYCFNWKKLAAVLPQLCSDNDQGELYLTDTVALLPIAMHVEVADPDEVNGINDRCQLANCEALLQERLRNHWMKEGVTFTDPASCTLSEDCQFGRDVVIEPQTHLRGCCNIGDGCQLGPGSLIENADLGHGVSVLHSVVRDAKVRNEVAIGPFSHLRPGADIADQCRIGNFVEIKKSQIGEGSKVNHLSYIGDAQLGRHVNVGAGTITANYDGVRKHLTVVGDNSKTGANSVLVAPIVLGSNVTVGAGSTLTKDVPNGALALGRSKQLIKNGWQ</sequence>
<feature type="binding site" evidence="18">
    <location>
        <position position="127"/>
    </location>
    <ligand>
        <name>Mg(2+)</name>
        <dbReference type="ChEBI" id="CHEBI:18420"/>
    </ligand>
</feature>
<comment type="pathway">
    <text evidence="18">Nucleotide-sugar biosynthesis; UDP-N-acetyl-alpha-D-glucosamine biosynthesis; N-acetyl-alpha-D-glucosamine 1-phosphate from alpha-D-glucosamine 6-phosphate (route II): step 2/2.</text>
</comment>
<dbReference type="GO" id="GO:0019134">
    <property type="term" value="F:glucosamine-1-phosphate N-acetyltransferase activity"/>
    <property type="evidence" value="ECO:0007669"/>
    <property type="project" value="UniProtKB-UniRule"/>
</dbReference>
<feature type="binding site" evidence="18">
    <location>
        <position position="460"/>
    </location>
    <ligand>
        <name>acetyl-CoA</name>
        <dbReference type="ChEBI" id="CHEBI:57288"/>
    </ligand>
</feature>
<feature type="domain" description="MobA-like NTP transferase" evidence="19">
    <location>
        <begin position="29"/>
        <end position="155"/>
    </location>
</feature>
<dbReference type="GO" id="GO:0009245">
    <property type="term" value="P:lipid A biosynthetic process"/>
    <property type="evidence" value="ECO:0007669"/>
    <property type="project" value="UniProtKB-UniRule"/>
</dbReference>
<dbReference type="GO" id="GO:0016020">
    <property type="term" value="C:membrane"/>
    <property type="evidence" value="ECO:0007669"/>
    <property type="project" value="GOC"/>
</dbReference>
<feature type="binding site" evidence="18">
    <location>
        <position position="397"/>
    </location>
    <ligand>
        <name>UDP-N-acetyl-alpha-D-glucosamine</name>
        <dbReference type="ChEBI" id="CHEBI:57705"/>
    </ligand>
</feature>
<dbReference type="SUPFAM" id="SSF51161">
    <property type="entry name" value="Trimeric LpxA-like enzymes"/>
    <property type="match status" value="1"/>
</dbReference>
<dbReference type="Proteomes" id="UP000002274">
    <property type="component" value="Chromosome"/>
</dbReference>
<name>A2CAW9_PROM3</name>
<dbReference type="Pfam" id="PF12804">
    <property type="entry name" value="NTP_transf_3"/>
    <property type="match status" value="1"/>
</dbReference>
<dbReference type="InterPro" id="IPR029044">
    <property type="entry name" value="Nucleotide-diphossugar_trans"/>
</dbReference>
<comment type="similarity">
    <text evidence="2 18">In the C-terminal section; belongs to the transferase hexapeptide repeat family.</text>
</comment>
<comment type="catalytic activity">
    <reaction evidence="16 18">
        <text>N-acetyl-alpha-D-glucosamine 1-phosphate + UTP + H(+) = UDP-N-acetyl-alpha-D-glucosamine + diphosphate</text>
        <dbReference type="Rhea" id="RHEA:13509"/>
        <dbReference type="ChEBI" id="CHEBI:15378"/>
        <dbReference type="ChEBI" id="CHEBI:33019"/>
        <dbReference type="ChEBI" id="CHEBI:46398"/>
        <dbReference type="ChEBI" id="CHEBI:57705"/>
        <dbReference type="ChEBI" id="CHEBI:57776"/>
        <dbReference type="EC" id="2.7.7.23"/>
    </reaction>
</comment>
<dbReference type="GO" id="GO:0000287">
    <property type="term" value="F:magnesium ion binding"/>
    <property type="evidence" value="ECO:0007669"/>
    <property type="project" value="UniProtKB-UniRule"/>
</dbReference>
<dbReference type="PANTHER" id="PTHR43584">
    <property type="entry name" value="NUCLEOTIDYL TRANSFERASE"/>
    <property type="match status" value="1"/>
</dbReference>
<keyword evidence="4 18" id="KW-0963">Cytoplasm</keyword>
<feature type="binding site" evidence="18">
    <location>
        <position position="353"/>
    </location>
    <ligand>
        <name>UDP-N-acetyl-alpha-D-glucosamine</name>
        <dbReference type="ChEBI" id="CHEBI:57705"/>
    </ligand>
</feature>
<keyword evidence="12 18" id="KW-0511">Multifunctional enzyme</keyword>
<protein>
    <recommendedName>
        <fullName evidence="18">Bifunctional protein GlmU</fullName>
    </recommendedName>
    <domain>
        <recommendedName>
            <fullName evidence="18">UDP-N-acetylglucosamine pyrophosphorylase</fullName>
            <ecNumber evidence="18">2.7.7.23</ecNumber>
        </recommendedName>
        <alternativeName>
            <fullName evidence="18">N-acetylglucosamine-1-phosphate uridyltransferase</fullName>
        </alternativeName>
    </domain>
    <domain>
        <recommendedName>
            <fullName evidence="18">Glucosamine-1-phosphate N-acetyltransferase</fullName>
            <ecNumber evidence="18">2.3.1.157</ecNumber>
        </recommendedName>
    </domain>
</protein>
<dbReference type="GO" id="GO:0005737">
    <property type="term" value="C:cytoplasm"/>
    <property type="evidence" value="ECO:0007669"/>
    <property type="project" value="UniProtKB-SubCell"/>
</dbReference>
<evidence type="ECO:0000256" key="3">
    <source>
        <dbReference type="ARBA" id="ARBA00007947"/>
    </source>
</evidence>
<dbReference type="GO" id="GO:0031470">
    <property type="term" value="C:carboxysome"/>
    <property type="evidence" value="ECO:0007669"/>
    <property type="project" value="UniProtKB-ARBA"/>
</dbReference>
<gene>
    <name evidence="18 20" type="primary">glmU</name>
    <name evidence="20" type="ordered locus">P9303_18871</name>
</gene>
<dbReference type="STRING" id="59922.P9303_18871"/>
<dbReference type="GO" id="GO:0009252">
    <property type="term" value="P:peptidoglycan biosynthetic process"/>
    <property type="evidence" value="ECO:0007669"/>
    <property type="project" value="UniProtKB-UniRule"/>
</dbReference>
<dbReference type="GO" id="GO:0008360">
    <property type="term" value="P:regulation of cell shape"/>
    <property type="evidence" value="ECO:0007669"/>
    <property type="project" value="UniProtKB-KW"/>
</dbReference>
<comment type="catalytic activity">
    <reaction evidence="15 18">
        <text>alpha-D-glucosamine 1-phosphate + acetyl-CoA = N-acetyl-alpha-D-glucosamine 1-phosphate + CoA + H(+)</text>
        <dbReference type="Rhea" id="RHEA:13725"/>
        <dbReference type="ChEBI" id="CHEBI:15378"/>
        <dbReference type="ChEBI" id="CHEBI:57287"/>
        <dbReference type="ChEBI" id="CHEBI:57288"/>
        <dbReference type="ChEBI" id="CHEBI:57776"/>
        <dbReference type="ChEBI" id="CHEBI:58516"/>
        <dbReference type="EC" id="2.3.1.157"/>
    </reaction>
</comment>
<feature type="active site" description="Proton acceptor" evidence="18">
    <location>
        <position position="383"/>
    </location>
</feature>
<feature type="region of interest" description="N-acetyltransferase" evidence="18">
    <location>
        <begin position="272"/>
        <end position="470"/>
    </location>
</feature>
<feature type="binding site" evidence="18">
    <location>
        <position position="443"/>
    </location>
    <ligand>
        <name>acetyl-CoA</name>
        <dbReference type="ChEBI" id="CHEBI:57288"/>
    </ligand>
</feature>
<evidence type="ECO:0000256" key="8">
    <source>
        <dbReference type="ARBA" id="ARBA00022737"/>
    </source>
</evidence>
<evidence type="ECO:0000256" key="10">
    <source>
        <dbReference type="ARBA" id="ARBA00022960"/>
    </source>
</evidence>
<feature type="binding site" evidence="18">
    <location>
        <begin position="31"/>
        <end position="34"/>
    </location>
    <ligand>
        <name>UDP-N-acetyl-alpha-D-glucosamine</name>
        <dbReference type="ChEBI" id="CHEBI:57705"/>
    </ligand>
</feature>
<feature type="binding site" evidence="18">
    <location>
        <position position="248"/>
    </location>
    <ligand>
        <name>Mg(2+)</name>
        <dbReference type="ChEBI" id="CHEBI:18420"/>
    </ligand>
</feature>
<dbReference type="GO" id="GO:0071555">
    <property type="term" value="P:cell wall organization"/>
    <property type="evidence" value="ECO:0007669"/>
    <property type="project" value="UniProtKB-KW"/>
</dbReference>
<evidence type="ECO:0000256" key="12">
    <source>
        <dbReference type="ARBA" id="ARBA00023268"/>
    </source>
</evidence>
<dbReference type="Gene3D" id="3.90.550.10">
    <property type="entry name" value="Spore Coat Polysaccharide Biosynthesis Protein SpsA, Chain A"/>
    <property type="match status" value="1"/>
</dbReference>
<evidence type="ECO:0000256" key="18">
    <source>
        <dbReference type="HAMAP-Rule" id="MF_01631"/>
    </source>
</evidence>
<dbReference type="GO" id="GO:0043886">
    <property type="term" value="F:structural constituent of carboxysome shell"/>
    <property type="evidence" value="ECO:0007669"/>
    <property type="project" value="UniProtKB-ARBA"/>
</dbReference>
<proteinExistence type="inferred from homology"/>
<dbReference type="EC" id="2.3.1.157" evidence="18"/>
<evidence type="ECO:0000256" key="2">
    <source>
        <dbReference type="ARBA" id="ARBA00007707"/>
    </source>
</evidence>
<feature type="binding site" evidence="18">
    <location>
        <begin position="406"/>
        <end position="407"/>
    </location>
    <ligand>
        <name>acetyl-CoA</name>
        <dbReference type="ChEBI" id="CHEBI:57288"/>
    </ligand>
</feature>
<comment type="similarity">
    <text evidence="3 18">In the N-terminal section; belongs to the N-acetylglucosamine-1-phosphate uridyltransferase family.</text>
</comment>
<comment type="cofactor">
    <cofactor evidence="18">
        <name>Mg(2+)</name>
        <dbReference type="ChEBI" id="CHEBI:18420"/>
    </cofactor>
    <text evidence="18">Binds 1 Mg(2+) ion per subunit.</text>
</comment>
<evidence type="ECO:0000256" key="6">
    <source>
        <dbReference type="ARBA" id="ARBA00022695"/>
    </source>
</evidence>
<dbReference type="InterPro" id="IPR011004">
    <property type="entry name" value="Trimer_LpxA-like_sf"/>
</dbReference>
<keyword evidence="7 18" id="KW-0479">Metal-binding</keyword>
<keyword evidence="8 18" id="KW-0677">Repeat</keyword>
<dbReference type="GO" id="GO:0006048">
    <property type="term" value="P:UDP-N-acetylglucosamine biosynthetic process"/>
    <property type="evidence" value="ECO:0007669"/>
    <property type="project" value="UniProtKB-UniPathway"/>
</dbReference>
<keyword evidence="11 18" id="KW-0573">Peptidoglycan synthesis</keyword>
<evidence type="ECO:0000256" key="9">
    <source>
        <dbReference type="ARBA" id="ARBA00022842"/>
    </source>
</evidence>
<feature type="region of interest" description="Pyrophosphorylase" evidence="18">
    <location>
        <begin position="1"/>
        <end position="250"/>
    </location>
</feature>
<dbReference type="KEGG" id="pmf:P9303_18871"/>
<dbReference type="PANTHER" id="PTHR43584:SF3">
    <property type="entry name" value="BIFUNCTIONAL PROTEIN GLMU"/>
    <property type="match status" value="1"/>
</dbReference>
<dbReference type="UniPathway" id="UPA00113">
    <property type="reaction ID" value="UER00532"/>
</dbReference>
<keyword evidence="14 18" id="KW-0961">Cell wall biogenesis/degradation</keyword>
<evidence type="ECO:0000313" key="21">
    <source>
        <dbReference type="Proteomes" id="UP000002274"/>
    </source>
</evidence>
<keyword evidence="13 18" id="KW-0012">Acyltransferase</keyword>
<comment type="pathway">
    <text evidence="18">Nucleotide-sugar biosynthesis; UDP-N-acetyl-alpha-D-glucosamine biosynthesis; UDP-N-acetyl-alpha-D-glucosamine from N-acetyl-alpha-D-glucosamine 1-phosphate: step 1/1.</text>
</comment>
<feature type="binding site" evidence="18">
    <location>
        <position position="164"/>
    </location>
    <ligand>
        <name>UDP-N-acetyl-alpha-D-glucosamine</name>
        <dbReference type="ChEBI" id="CHEBI:57705"/>
    </ligand>
</feature>
<dbReference type="GO" id="GO:0000902">
    <property type="term" value="P:cell morphogenesis"/>
    <property type="evidence" value="ECO:0007669"/>
    <property type="project" value="UniProtKB-UniRule"/>
</dbReference>
<dbReference type="CDD" id="cd02540">
    <property type="entry name" value="GT2_GlmU_N_bac"/>
    <property type="match status" value="1"/>
</dbReference>
<dbReference type="Gene3D" id="2.160.10.10">
    <property type="entry name" value="Hexapeptide repeat proteins"/>
    <property type="match status" value="1"/>
</dbReference>
<feature type="binding site" evidence="18">
    <location>
        <begin position="102"/>
        <end position="103"/>
    </location>
    <ligand>
        <name>UDP-N-acetyl-alpha-D-glucosamine</name>
        <dbReference type="ChEBI" id="CHEBI:57705"/>
    </ligand>
</feature>
<keyword evidence="9 18" id="KW-0460">Magnesium</keyword>
<evidence type="ECO:0000313" key="20">
    <source>
        <dbReference type="EMBL" id="ABM78629.1"/>
    </source>
</evidence>
<keyword evidence="5 18" id="KW-0808">Transferase</keyword>
<comment type="subunit">
    <text evidence="18">Homotrimer.</text>
</comment>
<evidence type="ECO:0000259" key="19">
    <source>
        <dbReference type="Pfam" id="PF12804"/>
    </source>
</evidence>
<comment type="subcellular location">
    <subcellularLocation>
        <location evidence="1 18">Cytoplasm</location>
    </subcellularLocation>
</comment>
<evidence type="ECO:0000256" key="16">
    <source>
        <dbReference type="ARBA" id="ARBA00048493"/>
    </source>
</evidence>
<evidence type="ECO:0000256" key="13">
    <source>
        <dbReference type="ARBA" id="ARBA00023315"/>
    </source>
</evidence>
<dbReference type="UniPathway" id="UPA00973"/>
<dbReference type="HOGENOM" id="CLU_029499_15_2_3"/>
<organism evidence="20 21">
    <name type="scientific">Prochlorococcus marinus (strain MIT 9303)</name>
    <dbReference type="NCBI Taxonomy" id="59922"/>
    <lineage>
        <taxon>Bacteria</taxon>
        <taxon>Bacillati</taxon>
        <taxon>Cyanobacteriota</taxon>
        <taxon>Cyanophyceae</taxon>
        <taxon>Synechococcales</taxon>
        <taxon>Prochlorococcaceae</taxon>
        <taxon>Prochlorococcus</taxon>
    </lineage>
</organism>
<dbReference type="InterPro" id="IPR050065">
    <property type="entry name" value="GlmU-like"/>
</dbReference>
<evidence type="ECO:0000256" key="14">
    <source>
        <dbReference type="ARBA" id="ARBA00023316"/>
    </source>
</evidence>
<feature type="binding site" evidence="18">
    <location>
        <position position="248"/>
    </location>
    <ligand>
        <name>UDP-N-acetyl-alpha-D-glucosamine</name>
        <dbReference type="ChEBI" id="CHEBI:57705"/>
    </ligand>
</feature>
<dbReference type="EC" id="2.7.7.23" evidence="18"/>
<evidence type="ECO:0000256" key="1">
    <source>
        <dbReference type="ARBA" id="ARBA00004496"/>
    </source>
</evidence>
<evidence type="ECO:0000256" key="17">
    <source>
        <dbReference type="ARBA" id="ARBA00049628"/>
    </source>
</evidence>
<evidence type="ECO:0000256" key="11">
    <source>
        <dbReference type="ARBA" id="ARBA00022984"/>
    </source>
</evidence>
<evidence type="ECO:0000256" key="5">
    <source>
        <dbReference type="ARBA" id="ARBA00022679"/>
    </source>
</evidence>
<reference evidence="20 21" key="1">
    <citation type="journal article" date="2007" name="PLoS Genet.">
        <title>Patterns and implications of gene gain and loss in the evolution of Prochlorococcus.</title>
        <authorList>
            <person name="Kettler G.C."/>
            <person name="Martiny A.C."/>
            <person name="Huang K."/>
            <person name="Zucker J."/>
            <person name="Coleman M.L."/>
            <person name="Rodrigue S."/>
            <person name="Chen F."/>
            <person name="Lapidus A."/>
            <person name="Ferriera S."/>
            <person name="Johnson J."/>
            <person name="Steglich C."/>
            <person name="Church G.M."/>
            <person name="Richardson P."/>
            <person name="Chisholm S.W."/>
        </authorList>
    </citation>
    <scope>NUCLEOTIDE SEQUENCE [LARGE SCALE GENOMIC DNA]</scope>
    <source>
        <strain evidence="20 21">MIT 9303</strain>
    </source>
</reference>
<keyword evidence="6 18" id="KW-0548">Nucleotidyltransferase</keyword>
<feature type="binding site" evidence="18">
    <location>
        <position position="45"/>
    </location>
    <ligand>
        <name>UDP-N-acetyl-alpha-D-glucosamine</name>
        <dbReference type="ChEBI" id="CHEBI:57705"/>
    </ligand>
</feature>
<evidence type="ECO:0000256" key="4">
    <source>
        <dbReference type="ARBA" id="ARBA00022490"/>
    </source>
</evidence>
<comment type="caution">
    <text evidence="18">Lacks conserved residue(s) required for the propagation of feature annotation.</text>
</comment>
<dbReference type="HAMAP" id="MF_01631">
    <property type="entry name" value="GlmU"/>
    <property type="match status" value="1"/>
</dbReference>
<dbReference type="InterPro" id="IPR025877">
    <property type="entry name" value="MobA-like_NTP_Trfase"/>
</dbReference>
<dbReference type="SUPFAM" id="SSF53448">
    <property type="entry name" value="Nucleotide-diphospho-sugar transferases"/>
    <property type="match status" value="1"/>
</dbReference>
<dbReference type="NCBIfam" id="TIGR01173">
    <property type="entry name" value="glmU"/>
    <property type="match status" value="1"/>
</dbReference>
<dbReference type="InterPro" id="IPR001451">
    <property type="entry name" value="Hexapep"/>
</dbReference>
<dbReference type="EMBL" id="CP000554">
    <property type="protein sequence ID" value="ABM78629.1"/>
    <property type="molecule type" value="Genomic_DNA"/>
</dbReference>
<feature type="binding site" evidence="18">
    <location>
        <position position="179"/>
    </location>
    <ligand>
        <name>UDP-N-acetyl-alpha-D-glucosamine</name>
        <dbReference type="ChEBI" id="CHEBI:57705"/>
    </ligand>
</feature>
<keyword evidence="10 18" id="KW-0133">Cell shape</keyword>
<dbReference type="Pfam" id="PF00132">
    <property type="entry name" value="Hexapep"/>
    <property type="match status" value="2"/>
</dbReference>
<feature type="binding site" evidence="18">
    <location>
        <position position="386"/>
    </location>
    <ligand>
        <name>UDP-N-acetyl-alpha-D-glucosamine</name>
        <dbReference type="ChEBI" id="CHEBI:57705"/>
    </ligand>
</feature>
<dbReference type="CDD" id="cd03353">
    <property type="entry name" value="LbH_GlmU_C"/>
    <property type="match status" value="1"/>
</dbReference>
<feature type="binding site" evidence="18">
    <location>
        <position position="371"/>
    </location>
    <ligand>
        <name>UDP-N-acetyl-alpha-D-glucosamine</name>
        <dbReference type="ChEBI" id="CHEBI:57705"/>
    </ligand>
</feature>
<dbReference type="AlphaFoldDB" id="A2CAW9"/>
<feature type="binding site" evidence="18">
    <location>
        <position position="400"/>
    </location>
    <ligand>
        <name>acetyl-CoA</name>
        <dbReference type="ChEBI" id="CHEBI:57288"/>
    </ligand>
</feature>
<comment type="function">
    <text evidence="17 18">Catalyzes the last two sequential reactions in the de novo biosynthetic pathway for UDP-N-acetylglucosamine (UDP-GlcNAc). The C-terminal domain catalyzes the transfer of acetyl group from acetyl coenzyme A to glucosamine-1-phosphate (GlcN-1-P) to produce N-acetylglucosamine-1-phosphate (GlcNAc-1-P), which is converted into UDP-GlcNAc by the transfer of uridine 5-monophosphate (from uridine 5-triphosphate), a reaction catalyzed by the N-terminal domain.</text>
</comment>
<feature type="region of interest" description="Linker" evidence="18">
    <location>
        <begin position="251"/>
        <end position="271"/>
    </location>
</feature>